<keyword evidence="1" id="KW-1133">Transmembrane helix</keyword>
<dbReference type="AlphaFoldDB" id="A0A0G1P2F9"/>
<evidence type="ECO:0000256" key="2">
    <source>
        <dbReference type="SAM" id="SignalP"/>
    </source>
</evidence>
<reference evidence="3 4" key="1">
    <citation type="journal article" date="2015" name="Nature">
        <title>rRNA introns, odd ribosomes, and small enigmatic genomes across a large radiation of phyla.</title>
        <authorList>
            <person name="Brown C.T."/>
            <person name="Hug L.A."/>
            <person name="Thomas B.C."/>
            <person name="Sharon I."/>
            <person name="Castelle C.J."/>
            <person name="Singh A."/>
            <person name="Wilkins M.J."/>
            <person name="Williams K.H."/>
            <person name="Banfield J.F."/>
        </authorList>
    </citation>
    <scope>NUCLEOTIDE SEQUENCE [LARGE SCALE GENOMIC DNA]</scope>
</reference>
<protein>
    <submittedName>
        <fullName evidence="3">Uncharacterized protein</fullName>
    </submittedName>
</protein>
<dbReference type="Pfam" id="PF18895">
    <property type="entry name" value="T4SS_pilin"/>
    <property type="match status" value="1"/>
</dbReference>
<keyword evidence="2" id="KW-0732">Signal</keyword>
<proteinExistence type="predicted"/>
<organism evidence="3 4">
    <name type="scientific">Candidatus Magasanikbacteria bacterium GW2011_GWA2_46_17</name>
    <dbReference type="NCBI Taxonomy" id="1619042"/>
    <lineage>
        <taxon>Bacteria</taxon>
        <taxon>Candidatus Magasanikiibacteriota</taxon>
    </lineage>
</organism>
<evidence type="ECO:0000313" key="3">
    <source>
        <dbReference type="EMBL" id="KKU26802.1"/>
    </source>
</evidence>
<evidence type="ECO:0000313" key="4">
    <source>
        <dbReference type="Proteomes" id="UP000034175"/>
    </source>
</evidence>
<gene>
    <name evidence="3" type="ORF">UX39_C0006G0014</name>
</gene>
<name>A0A0G1P2F9_9BACT</name>
<sequence length="147" mass="14928">MMSIGIVLAFALSLFVSDVGAQTCTTNADCGFQQVCQDVDGALKCVTTFGVNSVGNGLEGTLGNKSLIGTITSLINVALGLLGVIAVVIILIGGFKWMTAGGNEDKVGEARKMIFAGIIGLAIILSAWAIAKFVITSLSQATGSGNV</sequence>
<keyword evidence="1" id="KW-0472">Membrane</keyword>
<keyword evidence="1" id="KW-0812">Transmembrane</keyword>
<dbReference type="EMBL" id="LCMA01000006">
    <property type="protein sequence ID" value="KKU26802.1"/>
    <property type="molecule type" value="Genomic_DNA"/>
</dbReference>
<comment type="caution">
    <text evidence="3">The sequence shown here is derived from an EMBL/GenBank/DDBJ whole genome shotgun (WGS) entry which is preliminary data.</text>
</comment>
<feature type="transmembrane region" description="Helical" evidence="1">
    <location>
        <begin position="113"/>
        <end position="135"/>
    </location>
</feature>
<dbReference type="Proteomes" id="UP000034175">
    <property type="component" value="Unassembled WGS sequence"/>
</dbReference>
<evidence type="ECO:0000256" key="1">
    <source>
        <dbReference type="SAM" id="Phobius"/>
    </source>
</evidence>
<accession>A0A0G1P2F9</accession>
<feature type="transmembrane region" description="Helical" evidence="1">
    <location>
        <begin position="67"/>
        <end position="92"/>
    </location>
</feature>
<feature type="chain" id="PRO_5002538914" evidence="2">
    <location>
        <begin position="22"/>
        <end position="147"/>
    </location>
</feature>
<dbReference type="InterPro" id="IPR043993">
    <property type="entry name" value="T4SS_pilin"/>
</dbReference>
<feature type="signal peptide" evidence="2">
    <location>
        <begin position="1"/>
        <end position="21"/>
    </location>
</feature>